<evidence type="ECO:0000313" key="1">
    <source>
        <dbReference type="EMBL" id="MCP8937567.1"/>
    </source>
</evidence>
<accession>A0ABT1L804</accession>
<dbReference type="Gene3D" id="3.40.1260.10">
    <property type="entry name" value="DsrEFH-like"/>
    <property type="match status" value="1"/>
</dbReference>
<gene>
    <name evidence="1" type="ORF">NK718_03495</name>
</gene>
<comment type="caution">
    <text evidence="1">The sequence shown here is derived from an EMBL/GenBank/DDBJ whole genome shotgun (WGS) entry which is preliminary data.</text>
</comment>
<dbReference type="Proteomes" id="UP001205890">
    <property type="component" value="Unassembled WGS sequence"/>
</dbReference>
<dbReference type="PANTHER" id="PTHR34655">
    <property type="entry name" value="CONSERVED WITHIN P. AEROPHILUM"/>
    <property type="match status" value="1"/>
</dbReference>
<name>A0ABT1L804_9HYPH</name>
<proteinExistence type="predicted"/>
<dbReference type="InterPro" id="IPR027396">
    <property type="entry name" value="DsrEFH-like"/>
</dbReference>
<dbReference type="SUPFAM" id="SSF75169">
    <property type="entry name" value="DsrEFH-like"/>
    <property type="match status" value="1"/>
</dbReference>
<dbReference type="EMBL" id="JANCLU010000002">
    <property type="protein sequence ID" value="MCP8937567.1"/>
    <property type="molecule type" value="Genomic_DNA"/>
</dbReference>
<organism evidence="1 2">
    <name type="scientific">Alsobacter ponti</name>
    <dbReference type="NCBI Taxonomy" id="2962936"/>
    <lineage>
        <taxon>Bacteria</taxon>
        <taxon>Pseudomonadati</taxon>
        <taxon>Pseudomonadota</taxon>
        <taxon>Alphaproteobacteria</taxon>
        <taxon>Hyphomicrobiales</taxon>
        <taxon>Alsobacteraceae</taxon>
        <taxon>Alsobacter</taxon>
    </lineage>
</organism>
<reference evidence="1 2" key="1">
    <citation type="submission" date="2022-07" db="EMBL/GenBank/DDBJ databases">
        <authorList>
            <person name="Li W.-J."/>
            <person name="Deng Q.-Q."/>
        </authorList>
    </citation>
    <scope>NUCLEOTIDE SEQUENCE [LARGE SCALE GENOMIC DNA]</scope>
    <source>
        <strain evidence="1 2">SYSU M60028</strain>
    </source>
</reference>
<sequence>MSEARRLLIVMVNSDPRNGEELGAPFYQASVAAVLGYEVDVVCTATAGRLLRKGVAETIEVKPGSGKTVYDFIRDAHANGARFWACPANLDLFGMAADDLIPECAGMMSTTQMIVDMMDSDCRVLSY</sequence>
<protein>
    <submittedName>
        <fullName evidence="1">DsrE/DsrF/DrsH-like family protein</fullName>
    </submittedName>
</protein>
<dbReference type="RefSeq" id="WP_254738680.1">
    <property type="nucleotide sequence ID" value="NZ_JANCLU010000002.1"/>
</dbReference>
<dbReference type="Pfam" id="PF02635">
    <property type="entry name" value="DsrE"/>
    <property type="match status" value="1"/>
</dbReference>
<dbReference type="PANTHER" id="PTHR34655:SF2">
    <property type="entry name" value="PEROXIREDOXIN FAMILY PROTEIN"/>
    <property type="match status" value="1"/>
</dbReference>
<dbReference type="InterPro" id="IPR003787">
    <property type="entry name" value="Sulphur_relay_DsrE/F-like"/>
</dbReference>
<keyword evidence="2" id="KW-1185">Reference proteome</keyword>
<evidence type="ECO:0000313" key="2">
    <source>
        <dbReference type="Proteomes" id="UP001205890"/>
    </source>
</evidence>